<dbReference type="AlphaFoldDB" id="A0A7J6V155"/>
<evidence type="ECO:0000313" key="1">
    <source>
        <dbReference type="EMBL" id="KAF5178696.1"/>
    </source>
</evidence>
<dbReference type="Proteomes" id="UP000554482">
    <property type="component" value="Unassembled WGS sequence"/>
</dbReference>
<feature type="non-terminal residue" evidence="1">
    <location>
        <position position="53"/>
    </location>
</feature>
<comment type="caution">
    <text evidence="1">The sequence shown here is derived from an EMBL/GenBank/DDBJ whole genome shotgun (WGS) entry which is preliminary data.</text>
</comment>
<sequence length="53" mass="5980">MAKQVWSDLFRSSSSCYLDTSLERINPTFVDGVAEVPLDIINEGIEEWGYVVV</sequence>
<proteinExistence type="predicted"/>
<gene>
    <name evidence="1" type="ORF">FRX31_031717</name>
</gene>
<reference evidence="1 2" key="1">
    <citation type="submission" date="2020-06" db="EMBL/GenBank/DDBJ databases">
        <title>Transcriptomic and genomic resources for Thalictrum thalictroides and T. hernandezii: Facilitating candidate gene discovery in an emerging model plant lineage.</title>
        <authorList>
            <person name="Arias T."/>
            <person name="Riano-Pachon D.M."/>
            <person name="Di Stilio V.S."/>
        </authorList>
    </citation>
    <scope>NUCLEOTIDE SEQUENCE [LARGE SCALE GENOMIC DNA]</scope>
    <source>
        <strain evidence="2">cv. WT478/WT964</strain>
        <tissue evidence="1">Leaves</tissue>
    </source>
</reference>
<evidence type="ECO:0000313" key="2">
    <source>
        <dbReference type="Proteomes" id="UP000554482"/>
    </source>
</evidence>
<protein>
    <submittedName>
        <fullName evidence="1">Uncharacterized protein</fullName>
    </submittedName>
</protein>
<keyword evidence="2" id="KW-1185">Reference proteome</keyword>
<organism evidence="1 2">
    <name type="scientific">Thalictrum thalictroides</name>
    <name type="common">Rue-anemone</name>
    <name type="synonym">Anemone thalictroides</name>
    <dbReference type="NCBI Taxonomy" id="46969"/>
    <lineage>
        <taxon>Eukaryota</taxon>
        <taxon>Viridiplantae</taxon>
        <taxon>Streptophyta</taxon>
        <taxon>Embryophyta</taxon>
        <taxon>Tracheophyta</taxon>
        <taxon>Spermatophyta</taxon>
        <taxon>Magnoliopsida</taxon>
        <taxon>Ranunculales</taxon>
        <taxon>Ranunculaceae</taxon>
        <taxon>Thalictroideae</taxon>
        <taxon>Thalictrum</taxon>
    </lineage>
</organism>
<dbReference type="EMBL" id="JABWDY010039737">
    <property type="protein sequence ID" value="KAF5178696.1"/>
    <property type="molecule type" value="Genomic_DNA"/>
</dbReference>
<accession>A0A7J6V155</accession>
<name>A0A7J6V155_THATH</name>